<feature type="transmembrane region" description="Helical" evidence="6">
    <location>
        <begin position="193"/>
        <end position="218"/>
    </location>
</feature>
<dbReference type="AlphaFoldDB" id="A0A8J6CER3"/>
<feature type="transmembrane region" description="Helical" evidence="6">
    <location>
        <begin position="451"/>
        <end position="479"/>
    </location>
</feature>
<evidence type="ECO:0000259" key="7">
    <source>
        <dbReference type="PROSITE" id="PS50801"/>
    </source>
</evidence>
<evidence type="ECO:0000256" key="6">
    <source>
        <dbReference type="SAM" id="Phobius"/>
    </source>
</evidence>
<evidence type="ECO:0000313" key="8">
    <source>
        <dbReference type="EMBL" id="KAG8469929.1"/>
    </source>
</evidence>
<feature type="domain" description="STAS" evidence="7">
    <location>
        <begin position="503"/>
        <end position="622"/>
    </location>
</feature>
<dbReference type="SUPFAM" id="SSF52091">
    <property type="entry name" value="SpoIIaa-like"/>
    <property type="match status" value="1"/>
</dbReference>
<dbReference type="CDD" id="cd07042">
    <property type="entry name" value="STAS_SulP_like_sulfate_transporter"/>
    <property type="match status" value="1"/>
</dbReference>
<dbReference type="PROSITE" id="PS50801">
    <property type="entry name" value="STAS"/>
    <property type="match status" value="1"/>
</dbReference>
<sequence>MTVADPAPGLPQAMRHRQLPERTEGGLRAAYGDGDHVAPLFDPEDDRGVPIHTRVLRAALQKVQILTWVRSYSRADAMSDVRAGVTVSVVLIPQAIAYALLVEVSPVNGLYASFVPLIVFTLFTTSKHMCIGPFALISLVVASVADGLVPAERTEEMYLGAVLMLSMLAGLLQVLMGLVGLGVISSFLADPCIAGFTTAVALIIMSSQLKYLLGISLGKSSMPVTVYRALAAFFTGNVNWWAFLVCVSAFAIMYAIKRGGQRFCAKVPLFEQLIAVVFFTGVNYAADIPIDAIGDIPRGLPVPRMPPLPSSPALWGAYLQGAAVIAFTAFLVSMSMARIFGAKHEYVVDGNQELVALGMANVFGGLFGAFPVSGSFSRSAVVSAVGGRTAMHGIVQAAVIMLVLLWLTPLFRALPFAVLAAIIFMALQSLVDFSSAKVLWKSSRADFALWIIAFLVTAFFDVQVGLVVSLAASLGLLVLRTSRPRWVVLGRLPGTDIFRDVTRYPSAETLPHVLVCRFDAPLHFANADFFATSLHKRLRVMAKTGDEPTHVLLDCSSIHTIDASANTALKQLVTELHRKDIAFLLANSRAPLREALAKFGTLQKLIGENNMFITIADGIEHGCSRPRQPPRVVAAADDGVATDDRLESAAEHDGADEEQHRAAPRAATSSTMQLGSRGDDADGGLGHVRVVVHSEGS</sequence>
<dbReference type="GO" id="GO:0055085">
    <property type="term" value="P:transmembrane transport"/>
    <property type="evidence" value="ECO:0007669"/>
    <property type="project" value="InterPro"/>
</dbReference>
<feature type="transmembrane region" description="Helical" evidence="6">
    <location>
        <begin position="238"/>
        <end position="256"/>
    </location>
</feature>
<dbReference type="InterPro" id="IPR036513">
    <property type="entry name" value="STAS_dom_sf"/>
</dbReference>
<keyword evidence="2 6" id="KW-0812">Transmembrane</keyword>
<keyword evidence="3 6" id="KW-1133">Transmembrane helix</keyword>
<feature type="transmembrane region" description="Helical" evidence="6">
    <location>
        <begin position="157"/>
        <end position="181"/>
    </location>
</feature>
<dbReference type="InterPro" id="IPR001902">
    <property type="entry name" value="SLC26A/SulP_fam"/>
</dbReference>
<dbReference type="GO" id="GO:0016020">
    <property type="term" value="C:membrane"/>
    <property type="evidence" value="ECO:0007669"/>
    <property type="project" value="UniProtKB-SubCell"/>
</dbReference>
<gene>
    <name evidence="8" type="ORF">KFE25_006384</name>
</gene>
<evidence type="ECO:0000256" key="2">
    <source>
        <dbReference type="ARBA" id="ARBA00022692"/>
    </source>
</evidence>
<feature type="transmembrane region" description="Helical" evidence="6">
    <location>
        <begin position="313"/>
        <end position="333"/>
    </location>
</feature>
<organism evidence="8 9">
    <name type="scientific">Diacronema lutheri</name>
    <name type="common">Unicellular marine alga</name>
    <name type="synonym">Monochrysis lutheri</name>
    <dbReference type="NCBI Taxonomy" id="2081491"/>
    <lineage>
        <taxon>Eukaryota</taxon>
        <taxon>Haptista</taxon>
        <taxon>Haptophyta</taxon>
        <taxon>Pavlovophyceae</taxon>
        <taxon>Pavlovales</taxon>
        <taxon>Pavlovaceae</taxon>
        <taxon>Diacronema</taxon>
    </lineage>
</organism>
<evidence type="ECO:0000313" key="9">
    <source>
        <dbReference type="Proteomes" id="UP000751190"/>
    </source>
</evidence>
<feature type="transmembrane region" description="Helical" evidence="6">
    <location>
        <begin position="354"/>
        <end position="377"/>
    </location>
</feature>
<feature type="compositionally biased region" description="Basic and acidic residues" evidence="5">
    <location>
        <begin position="646"/>
        <end position="661"/>
    </location>
</feature>
<feature type="transmembrane region" description="Helical" evidence="6">
    <location>
        <begin position="107"/>
        <end position="124"/>
    </location>
</feature>
<dbReference type="OMA" id="YKDAQRV"/>
<feature type="transmembrane region" description="Helical" evidence="6">
    <location>
        <begin position="131"/>
        <end position="151"/>
    </location>
</feature>
<dbReference type="Gene3D" id="3.30.750.24">
    <property type="entry name" value="STAS domain"/>
    <property type="match status" value="1"/>
</dbReference>
<dbReference type="Pfam" id="PF00916">
    <property type="entry name" value="Sulfate_transp"/>
    <property type="match status" value="1"/>
</dbReference>
<keyword evidence="9" id="KW-1185">Reference proteome</keyword>
<dbReference type="InterPro" id="IPR002645">
    <property type="entry name" value="STAS_dom"/>
</dbReference>
<feature type="transmembrane region" description="Helical" evidence="6">
    <location>
        <begin position="389"/>
        <end position="407"/>
    </location>
</feature>
<name>A0A8J6CER3_DIALT</name>
<evidence type="ECO:0000256" key="5">
    <source>
        <dbReference type="SAM" id="MobiDB-lite"/>
    </source>
</evidence>
<evidence type="ECO:0000256" key="4">
    <source>
        <dbReference type="ARBA" id="ARBA00023136"/>
    </source>
</evidence>
<dbReference type="NCBIfam" id="TIGR00815">
    <property type="entry name" value="sulP"/>
    <property type="match status" value="1"/>
</dbReference>
<feature type="transmembrane region" description="Helical" evidence="6">
    <location>
        <begin position="268"/>
        <end position="286"/>
    </location>
</feature>
<proteinExistence type="predicted"/>
<dbReference type="Proteomes" id="UP000751190">
    <property type="component" value="Unassembled WGS sequence"/>
</dbReference>
<comment type="caution">
    <text evidence="8">The sequence shown here is derived from an EMBL/GenBank/DDBJ whole genome shotgun (WGS) entry which is preliminary data.</text>
</comment>
<dbReference type="OrthoDB" id="288203at2759"/>
<accession>A0A8J6CER3</accession>
<evidence type="ECO:0000256" key="3">
    <source>
        <dbReference type="ARBA" id="ARBA00022989"/>
    </source>
</evidence>
<protein>
    <recommendedName>
        <fullName evidence="7">STAS domain-containing protein</fullName>
    </recommendedName>
</protein>
<dbReference type="Pfam" id="PF01740">
    <property type="entry name" value="STAS"/>
    <property type="match status" value="1"/>
</dbReference>
<keyword evidence="4 6" id="KW-0472">Membrane</keyword>
<feature type="transmembrane region" description="Helical" evidence="6">
    <location>
        <begin position="414"/>
        <end position="431"/>
    </location>
</feature>
<dbReference type="PANTHER" id="PTHR11814">
    <property type="entry name" value="SULFATE TRANSPORTER"/>
    <property type="match status" value="1"/>
</dbReference>
<dbReference type="InterPro" id="IPR011547">
    <property type="entry name" value="SLC26A/SulP_dom"/>
</dbReference>
<dbReference type="EMBL" id="JAGTXO010000002">
    <property type="protein sequence ID" value="KAG8469929.1"/>
    <property type="molecule type" value="Genomic_DNA"/>
</dbReference>
<reference evidence="8" key="1">
    <citation type="submission" date="2021-05" db="EMBL/GenBank/DDBJ databases">
        <title>The genome of the haptophyte Pavlova lutheri (Diacronema luteri, Pavlovales) - a model for lipid biosynthesis in eukaryotic algae.</title>
        <authorList>
            <person name="Hulatt C.J."/>
            <person name="Posewitz M.C."/>
        </authorList>
    </citation>
    <scope>NUCLEOTIDE SEQUENCE</scope>
    <source>
        <strain evidence="8">NIVA-4/92</strain>
    </source>
</reference>
<comment type="subcellular location">
    <subcellularLocation>
        <location evidence="1">Membrane</location>
        <topology evidence="1">Multi-pass membrane protein</topology>
    </subcellularLocation>
</comment>
<feature type="region of interest" description="Disordered" evidence="5">
    <location>
        <begin position="646"/>
        <end position="687"/>
    </location>
</feature>
<evidence type="ECO:0000256" key="1">
    <source>
        <dbReference type="ARBA" id="ARBA00004141"/>
    </source>
</evidence>